<sequence>MTERDRLNEVIRKKQGELYQLVEQKESLTDREVYDKSCELDRLVVEYMKMQKMSL</sequence>
<dbReference type="Proteomes" id="UP000197032">
    <property type="component" value="Unassembled WGS sequence"/>
</dbReference>
<dbReference type="InterPro" id="IPR036638">
    <property type="entry name" value="HLH_DNA-bd_sf"/>
</dbReference>
<dbReference type="SUPFAM" id="SSF140500">
    <property type="entry name" value="BAS1536-like"/>
    <property type="match status" value="1"/>
</dbReference>
<dbReference type="RefSeq" id="WP_088553148.1">
    <property type="nucleotide sequence ID" value="NZ_BDGJ01000023.1"/>
</dbReference>
<dbReference type="GO" id="GO:0043937">
    <property type="term" value="P:regulation of sporulation"/>
    <property type="evidence" value="ECO:0007669"/>
    <property type="project" value="InterPro"/>
</dbReference>
<proteinExistence type="predicted"/>
<dbReference type="InterPro" id="IPR018540">
    <property type="entry name" value="Spo0E-like"/>
</dbReference>
<dbReference type="AlphaFoldDB" id="A0A1Z5HQ55"/>
<dbReference type="InterPro" id="IPR037208">
    <property type="entry name" value="Spo0E-like_sf"/>
</dbReference>
<evidence type="ECO:0000313" key="2">
    <source>
        <dbReference type="Proteomes" id="UP000197032"/>
    </source>
</evidence>
<evidence type="ECO:0000313" key="1">
    <source>
        <dbReference type="EMBL" id="GAW91644.1"/>
    </source>
</evidence>
<accession>A0A1Z5HQ55</accession>
<keyword evidence="2" id="KW-1185">Reference proteome</keyword>
<organism evidence="1 2">
    <name type="scientific">Calderihabitans maritimus</name>
    <dbReference type="NCBI Taxonomy" id="1246530"/>
    <lineage>
        <taxon>Bacteria</taxon>
        <taxon>Bacillati</taxon>
        <taxon>Bacillota</taxon>
        <taxon>Clostridia</taxon>
        <taxon>Neomoorellales</taxon>
        <taxon>Calderihabitantaceae</taxon>
        <taxon>Calderihabitans</taxon>
    </lineage>
</organism>
<protein>
    <submittedName>
        <fullName evidence="1">Sporulation stage 0, Spo0E-like regulatory phosphatase</fullName>
    </submittedName>
</protein>
<dbReference type="OrthoDB" id="2084348at2"/>
<reference evidence="2" key="1">
    <citation type="journal article" date="2017" name="Appl. Environ. Microbiol.">
        <title>Genomic analysis of Calderihabitans maritimus KKC1, a thermophilic hydrogenogenic carboxydotrophic bacterium isolated from marine sediment.</title>
        <authorList>
            <person name="Omae K."/>
            <person name="Yoneda Y."/>
            <person name="Fukuyama Y."/>
            <person name="Yoshida T."/>
            <person name="Sako Y."/>
        </authorList>
    </citation>
    <scope>NUCLEOTIDE SEQUENCE [LARGE SCALE GENOMIC DNA]</scope>
    <source>
        <strain evidence="2">KKC1</strain>
    </source>
</reference>
<dbReference type="Pfam" id="PF09388">
    <property type="entry name" value="SpoOE-like"/>
    <property type="match status" value="1"/>
</dbReference>
<comment type="caution">
    <text evidence="1">The sequence shown here is derived from an EMBL/GenBank/DDBJ whole genome shotgun (WGS) entry which is preliminary data.</text>
</comment>
<gene>
    <name evidence="1" type="ORF">KKC1_08050</name>
</gene>
<dbReference type="Gene3D" id="4.10.280.10">
    <property type="entry name" value="Helix-loop-helix DNA-binding domain"/>
    <property type="match status" value="1"/>
</dbReference>
<dbReference type="GO" id="GO:0046983">
    <property type="term" value="F:protein dimerization activity"/>
    <property type="evidence" value="ECO:0007669"/>
    <property type="project" value="InterPro"/>
</dbReference>
<name>A0A1Z5HQ55_9FIRM</name>
<dbReference type="EMBL" id="BDGJ01000023">
    <property type="protein sequence ID" value="GAW91644.1"/>
    <property type="molecule type" value="Genomic_DNA"/>
</dbReference>